<proteinExistence type="predicted"/>
<keyword evidence="2" id="KW-0378">Hydrolase</keyword>
<dbReference type="RefSeq" id="WP_203897234.1">
    <property type="nucleotide sequence ID" value="NZ_BOPF01000002.1"/>
</dbReference>
<evidence type="ECO:0000259" key="1">
    <source>
        <dbReference type="Pfam" id="PF12697"/>
    </source>
</evidence>
<name>A0A8J4DNM9_9ACTN</name>
<evidence type="ECO:0000313" key="2">
    <source>
        <dbReference type="EMBL" id="GIJ43677.1"/>
    </source>
</evidence>
<dbReference type="InterPro" id="IPR050471">
    <property type="entry name" value="AB_hydrolase"/>
</dbReference>
<dbReference type="SUPFAM" id="SSF53474">
    <property type="entry name" value="alpha/beta-Hydrolases"/>
    <property type="match status" value="1"/>
</dbReference>
<sequence>MSTLLRLARLYLTALGAVAPGLAGRQAARLFLTPLPRAAPSRWDAPASVVPLSFQGERLDAWAWGDGPCVLLAHGWGGRGSHLSRLVAPLVERGLRVVAFDGPAHGRSRARRTDLVEFATLLVRLERQLGGVHAMIGHSFGASAVAYALRLGATPNAVALVSPFAESDTNVERFARTLGLSPRLHARTRAALLGYFDAHADGWDLRTVAPDLRTPALIVHDRDDAEIPYREGANLAAAWPGAHLRSTERLGHRLILKDPDVIRDVVAFVAGARIPDDRTGEPSTCQ</sequence>
<accession>A0A8J4DNM9</accession>
<comment type="caution">
    <text evidence="2">The sequence shown here is derived from an EMBL/GenBank/DDBJ whole genome shotgun (WGS) entry which is preliminary data.</text>
</comment>
<dbReference type="PANTHER" id="PTHR43433:SF5">
    <property type="entry name" value="AB HYDROLASE-1 DOMAIN-CONTAINING PROTEIN"/>
    <property type="match status" value="1"/>
</dbReference>
<evidence type="ECO:0000313" key="3">
    <source>
        <dbReference type="Proteomes" id="UP000619260"/>
    </source>
</evidence>
<dbReference type="PANTHER" id="PTHR43433">
    <property type="entry name" value="HYDROLASE, ALPHA/BETA FOLD FAMILY PROTEIN"/>
    <property type="match status" value="1"/>
</dbReference>
<gene>
    <name evidence="2" type="ORF">Val02_05630</name>
</gene>
<organism evidence="2 3">
    <name type="scientific">Virgisporangium aliadipatigenens</name>
    <dbReference type="NCBI Taxonomy" id="741659"/>
    <lineage>
        <taxon>Bacteria</taxon>
        <taxon>Bacillati</taxon>
        <taxon>Actinomycetota</taxon>
        <taxon>Actinomycetes</taxon>
        <taxon>Micromonosporales</taxon>
        <taxon>Micromonosporaceae</taxon>
        <taxon>Virgisporangium</taxon>
    </lineage>
</organism>
<dbReference type="InterPro" id="IPR000073">
    <property type="entry name" value="AB_hydrolase_1"/>
</dbReference>
<dbReference type="Proteomes" id="UP000619260">
    <property type="component" value="Unassembled WGS sequence"/>
</dbReference>
<protein>
    <submittedName>
        <fullName evidence="2">Alpha/beta hydrolase</fullName>
    </submittedName>
</protein>
<feature type="domain" description="AB hydrolase-1" evidence="1">
    <location>
        <begin position="70"/>
        <end position="264"/>
    </location>
</feature>
<dbReference type="AlphaFoldDB" id="A0A8J4DNM9"/>
<dbReference type="Gene3D" id="3.40.50.1820">
    <property type="entry name" value="alpha/beta hydrolase"/>
    <property type="match status" value="1"/>
</dbReference>
<dbReference type="Pfam" id="PF12697">
    <property type="entry name" value="Abhydrolase_6"/>
    <property type="match status" value="1"/>
</dbReference>
<dbReference type="InterPro" id="IPR029058">
    <property type="entry name" value="AB_hydrolase_fold"/>
</dbReference>
<keyword evidence="3" id="KW-1185">Reference proteome</keyword>
<dbReference type="GO" id="GO:0016787">
    <property type="term" value="F:hydrolase activity"/>
    <property type="evidence" value="ECO:0007669"/>
    <property type="project" value="UniProtKB-KW"/>
</dbReference>
<dbReference type="EMBL" id="BOPF01000002">
    <property type="protein sequence ID" value="GIJ43677.1"/>
    <property type="molecule type" value="Genomic_DNA"/>
</dbReference>
<reference evidence="2" key="1">
    <citation type="submission" date="2021-01" db="EMBL/GenBank/DDBJ databases">
        <title>Whole genome shotgun sequence of Virgisporangium aliadipatigenens NBRC 105644.</title>
        <authorList>
            <person name="Komaki H."/>
            <person name="Tamura T."/>
        </authorList>
    </citation>
    <scope>NUCLEOTIDE SEQUENCE</scope>
    <source>
        <strain evidence="2">NBRC 105644</strain>
    </source>
</reference>